<organism evidence="1 2">
    <name type="scientific">Vibrio parahaemolyticus</name>
    <dbReference type="NCBI Taxonomy" id="670"/>
    <lineage>
        <taxon>Bacteria</taxon>
        <taxon>Pseudomonadati</taxon>
        <taxon>Pseudomonadota</taxon>
        <taxon>Gammaproteobacteria</taxon>
        <taxon>Vibrionales</taxon>
        <taxon>Vibrionaceae</taxon>
        <taxon>Vibrio</taxon>
    </lineage>
</organism>
<name>A0AA46Z3M9_VIBPH</name>
<sequence>MESQAQIIYYDLLPDYTVSVLVKGCDEWDLLKSMSHLESWASSQFTSYELVSITNTTVEQRINLGVFDDYRN</sequence>
<evidence type="ECO:0000313" key="1">
    <source>
        <dbReference type="EMBL" id="UYV28631.1"/>
    </source>
</evidence>
<proteinExistence type="predicted"/>
<dbReference type="EMBL" id="CP097356">
    <property type="protein sequence ID" value="UYV28631.1"/>
    <property type="molecule type" value="Genomic_DNA"/>
</dbReference>
<reference evidence="1" key="1">
    <citation type="submission" date="2022-05" db="EMBL/GenBank/DDBJ databases">
        <title>Megaplasmid of Vibrio parahaemolyticus.</title>
        <authorList>
            <person name="Strauch E."/>
            <person name="Borowiak M."/>
        </authorList>
    </citation>
    <scope>NUCLEOTIDE SEQUENCE</scope>
    <source>
        <strain evidence="1">16-VB00198</strain>
    </source>
</reference>
<accession>A0AA46Z3M9</accession>
<protein>
    <submittedName>
        <fullName evidence="1">Uncharacterized protein</fullName>
    </submittedName>
</protein>
<gene>
    <name evidence="1" type="ORF">M5598_23295</name>
</gene>
<dbReference type="RefSeq" id="WP_046875305.1">
    <property type="nucleotide sequence ID" value="NZ_CP009983.1"/>
</dbReference>
<evidence type="ECO:0000313" key="2">
    <source>
        <dbReference type="Proteomes" id="UP001163036"/>
    </source>
</evidence>
<dbReference type="Proteomes" id="UP001163036">
    <property type="component" value="Chromosome 2"/>
</dbReference>
<dbReference type="AlphaFoldDB" id="A0AA46Z3M9"/>